<name>A0A974SNF6_9RHOO</name>
<dbReference type="RefSeq" id="WP_203387060.1">
    <property type="nucleotide sequence ID" value="NZ_CP064781.1"/>
</dbReference>
<gene>
    <name evidence="1" type="ORF">IWH25_17610</name>
</gene>
<dbReference type="KEGG" id="ares:IWH25_17610"/>
<dbReference type="EMBL" id="CP064781">
    <property type="protein sequence ID" value="QRJ63532.1"/>
    <property type="molecule type" value="Genomic_DNA"/>
</dbReference>
<organism evidence="1 2">
    <name type="scientific">Azospira restricta</name>
    <dbReference type="NCBI Taxonomy" id="404405"/>
    <lineage>
        <taxon>Bacteria</taxon>
        <taxon>Pseudomonadati</taxon>
        <taxon>Pseudomonadota</taxon>
        <taxon>Betaproteobacteria</taxon>
        <taxon>Rhodocyclales</taxon>
        <taxon>Rhodocyclaceae</taxon>
        <taxon>Azospira</taxon>
    </lineage>
</organism>
<dbReference type="Proteomes" id="UP000663444">
    <property type="component" value="Chromosome"/>
</dbReference>
<keyword evidence="2" id="KW-1185">Reference proteome</keyword>
<proteinExistence type="predicted"/>
<sequence>MNNEIQKIRDEFLAQACRYLFGAAANCHAFRPLDFGLPALQPIPVTNRGCQR</sequence>
<dbReference type="AlphaFoldDB" id="A0A974SNF6"/>
<protein>
    <submittedName>
        <fullName evidence="1">Uncharacterized protein</fullName>
    </submittedName>
</protein>
<evidence type="ECO:0000313" key="1">
    <source>
        <dbReference type="EMBL" id="QRJ63532.1"/>
    </source>
</evidence>
<accession>A0A974SNF6</accession>
<evidence type="ECO:0000313" key="2">
    <source>
        <dbReference type="Proteomes" id="UP000663444"/>
    </source>
</evidence>
<reference evidence="1" key="1">
    <citation type="submission" date="2020-11" db="EMBL/GenBank/DDBJ databases">
        <title>Azospira restricta DSM 18626 genome sequence.</title>
        <authorList>
            <person name="Moe W.M."/>
        </authorList>
    </citation>
    <scope>NUCLEOTIDE SEQUENCE</scope>
    <source>
        <strain evidence="1">DSM 18626</strain>
    </source>
</reference>